<keyword evidence="4" id="KW-1185">Reference proteome</keyword>
<dbReference type="EMBL" id="JACIBS010000003">
    <property type="protein sequence ID" value="MBB3665260.1"/>
    <property type="molecule type" value="Genomic_DNA"/>
</dbReference>
<dbReference type="GO" id="GO:0008745">
    <property type="term" value="F:N-acetylmuramoyl-L-alanine amidase activity"/>
    <property type="evidence" value="ECO:0007669"/>
    <property type="project" value="InterPro"/>
</dbReference>
<comment type="caution">
    <text evidence="3">The sequence shown here is derived from an EMBL/GenBank/DDBJ whole genome shotgun (WGS) entry which is preliminary data.</text>
</comment>
<evidence type="ECO:0000256" key="1">
    <source>
        <dbReference type="SAM" id="MobiDB-lite"/>
    </source>
</evidence>
<protein>
    <submittedName>
        <fullName evidence="3">N-acetylmuramoyl-L-alanine amidase CwlA</fullName>
    </submittedName>
</protein>
<dbReference type="RefSeq" id="WP_183786484.1">
    <property type="nucleotide sequence ID" value="NZ_JACIBS010000003.1"/>
</dbReference>
<feature type="domain" description="N-acetylmuramoyl-L-alanine amidase" evidence="2">
    <location>
        <begin position="15"/>
        <end position="68"/>
    </location>
</feature>
<reference evidence="3 4" key="1">
    <citation type="submission" date="2020-08" db="EMBL/GenBank/DDBJ databases">
        <title>Sequencing the genomes of 1000 actinobacteria strains.</title>
        <authorList>
            <person name="Klenk H.-P."/>
        </authorList>
    </citation>
    <scope>NUCLEOTIDE SEQUENCE [LARGE SCALE GENOMIC DNA]</scope>
    <source>
        <strain evidence="3 4">DSM 45267</strain>
    </source>
</reference>
<proteinExistence type="predicted"/>
<evidence type="ECO:0000313" key="4">
    <source>
        <dbReference type="Proteomes" id="UP000564573"/>
    </source>
</evidence>
<dbReference type="InterPro" id="IPR036505">
    <property type="entry name" value="Amidase/PGRP_sf"/>
</dbReference>
<evidence type="ECO:0000313" key="3">
    <source>
        <dbReference type="EMBL" id="MBB3665260.1"/>
    </source>
</evidence>
<dbReference type="Proteomes" id="UP000564573">
    <property type="component" value="Unassembled WGS sequence"/>
</dbReference>
<feature type="region of interest" description="Disordered" evidence="1">
    <location>
        <begin position="1"/>
        <end position="21"/>
    </location>
</feature>
<evidence type="ECO:0000259" key="2">
    <source>
        <dbReference type="Pfam" id="PF01510"/>
    </source>
</evidence>
<dbReference type="GO" id="GO:0009253">
    <property type="term" value="P:peptidoglycan catabolic process"/>
    <property type="evidence" value="ECO:0007669"/>
    <property type="project" value="InterPro"/>
</dbReference>
<dbReference type="Gene3D" id="3.40.80.10">
    <property type="entry name" value="Peptidoglycan recognition protein-like"/>
    <property type="match status" value="1"/>
</dbReference>
<dbReference type="AlphaFoldDB" id="A0A839XPV0"/>
<dbReference type="InterPro" id="IPR002502">
    <property type="entry name" value="Amidase_domain"/>
</dbReference>
<dbReference type="Pfam" id="PF01510">
    <property type="entry name" value="Amidase_2"/>
    <property type="match status" value="1"/>
</dbReference>
<organism evidence="3 4">
    <name type="scientific">Prauserella sediminis</name>
    <dbReference type="NCBI Taxonomy" id="577680"/>
    <lineage>
        <taxon>Bacteria</taxon>
        <taxon>Bacillati</taxon>
        <taxon>Actinomycetota</taxon>
        <taxon>Actinomycetes</taxon>
        <taxon>Pseudonocardiales</taxon>
        <taxon>Pseudonocardiaceae</taxon>
        <taxon>Prauserella</taxon>
        <taxon>Prauserella salsuginis group</taxon>
    </lineage>
</organism>
<gene>
    <name evidence="3" type="ORF">FB384_004213</name>
</gene>
<accession>A0A839XPV0</accession>
<dbReference type="SUPFAM" id="SSF55846">
    <property type="entry name" value="N-acetylmuramoyl-L-alanine amidase-like"/>
    <property type="match status" value="1"/>
</dbReference>
<name>A0A839XPV0_9PSEU</name>
<sequence>MTGGDARKSIGGSGGWHDGTNANSIGVELCDLVEGALERWDGAEHSAMVERAANLVRQLREAYGIPKRKLTCPGS</sequence>